<keyword evidence="2" id="KW-1185">Reference proteome</keyword>
<evidence type="ECO:0008006" key="3">
    <source>
        <dbReference type="Google" id="ProtNLM"/>
    </source>
</evidence>
<dbReference type="InterPro" id="IPR027417">
    <property type="entry name" value="P-loop_NTPase"/>
</dbReference>
<reference evidence="1 2" key="1">
    <citation type="submission" date="2023-07" db="EMBL/GenBank/DDBJ databases">
        <title>Genomic Encyclopedia of Type Strains, Phase IV (KMG-IV): sequencing the most valuable type-strain genomes for metagenomic binning, comparative biology and taxonomic classification.</title>
        <authorList>
            <person name="Goeker M."/>
        </authorList>
    </citation>
    <scope>NUCLEOTIDE SEQUENCE [LARGE SCALE GENOMIC DNA]</scope>
    <source>
        <strain evidence="1 2">B1-1</strain>
    </source>
</reference>
<name>A0ABU0M5V6_9HYPH</name>
<gene>
    <name evidence="1" type="ORF">QO015_001962</name>
</gene>
<accession>A0ABU0M5V6</accession>
<comment type="caution">
    <text evidence="1">The sequence shown here is derived from an EMBL/GenBank/DDBJ whole genome shotgun (WGS) entry which is preliminary data.</text>
</comment>
<dbReference type="InterPro" id="IPR048444">
    <property type="entry name" value="DNMK"/>
</dbReference>
<protein>
    <recommendedName>
        <fullName evidence="3">Deoxynucleotide monophosphate kinase</fullName>
    </recommendedName>
</protein>
<sequence length="178" mass="19192">MSMNLVAFTGLAGSGKTTAALHLVERHGFVRTRFADPLKAMLRAIGLGVEEIDGTLKERPSPFLCGRTPRHAMQTLGTEWGRQCIAQDLWTTLWSARAGDCLDLGGRVVVDDCRFPDEADVVRRMGGLVVRLSGRGGIAGTHASEAQAFDADVELGNAGSLEELHAWLDQIIGPPRLD</sequence>
<dbReference type="RefSeq" id="WP_266279718.1">
    <property type="nucleotide sequence ID" value="NZ_JAPKNF010000001.1"/>
</dbReference>
<evidence type="ECO:0000313" key="2">
    <source>
        <dbReference type="Proteomes" id="UP001223743"/>
    </source>
</evidence>
<dbReference type="Gene3D" id="3.40.50.300">
    <property type="entry name" value="P-loop containing nucleotide triphosphate hydrolases"/>
    <property type="match status" value="1"/>
</dbReference>
<evidence type="ECO:0000313" key="1">
    <source>
        <dbReference type="EMBL" id="MDQ0516349.1"/>
    </source>
</evidence>
<dbReference type="Pfam" id="PF21448">
    <property type="entry name" value="DNMK"/>
    <property type="match status" value="1"/>
</dbReference>
<dbReference type="SUPFAM" id="SSF52540">
    <property type="entry name" value="P-loop containing nucleoside triphosphate hydrolases"/>
    <property type="match status" value="1"/>
</dbReference>
<organism evidence="1 2">
    <name type="scientific">Kaistia geumhonensis</name>
    <dbReference type="NCBI Taxonomy" id="410839"/>
    <lineage>
        <taxon>Bacteria</taxon>
        <taxon>Pseudomonadati</taxon>
        <taxon>Pseudomonadota</taxon>
        <taxon>Alphaproteobacteria</taxon>
        <taxon>Hyphomicrobiales</taxon>
        <taxon>Kaistiaceae</taxon>
        <taxon>Kaistia</taxon>
    </lineage>
</organism>
<proteinExistence type="predicted"/>
<dbReference type="Proteomes" id="UP001223743">
    <property type="component" value="Unassembled WGS sequence"/>
</dbReference>
<dbReference type="EMBL" id="JAUSWJ010000001">
    <property type="protein sequence ID" value="MDQ0516349.1"/>
    <property type="molecule type" value="Genomic_DNA"/>
</dbReference>